<evidence type="ECO:0000313" key="2">
    <source>
        <dbReference type="RefSeq" id="XP_073908571.1"/>
    </source>
</evidence>
<organism evidence="1 2">
    <name type="scientific">Castor canadensis</name>
    <name type="common">American beaver</name>
    <dbReference type="NCBI Taxonomy" id="51338"/>
    <lineage>
        <taxon>Eukaryota</taxon>
        <taxon>Metazoa</taxon>
        <taxon>Chordata</taxon>
        <taxon>Craniata</taxon>
        <taxon>Vertebrata</taxon>
        <taxon>Euteleostomi</taxon>
        <taxon>Mammalia</taxon>
        <taxon>Eutheria</taxon>
        <taxon>Euarchontoglires</taxon>
        <taxon>Glires</taxon>
        <taxon>Rodentia</taxon>
        <taxon>Castorimorpha</taxon>
        <taxon>Castoridae</taxon>
        <taxon>Castor</taxon>
    </lineage>
</organism>
<dbReference type="RefSeq" id="XP_073908571.1">
    <property type="nucleotide sequence ID" value="XM_074052470.1"/>
</dbReference>
<keyword evidence="1" id="KW-1185">Reference proteome</keyword>
<accession>A0AC58KUS2</accession>
<evidence type="ECO:0000313" key="1">
    <source>
        <dbReference type="Proteomes" id="UP001732720"/>
    </source>
</evidence>
<reference evidence="2" key="1">
    <citation type="submission" date="2025-08" db="UniProtKB">
        <authorList>
            <consortium name="RefSeq"/>
        </authorList>
    </citation>
    <scope>IDENTIFICATION</scope>
</reference>
<sequence>MRSARPNFSWFTGSTGCPVGPYMKIENAPVSIQEDSGSNGIHTVGSLENLLEQLWIAMFLGDIIFFNHFLGIYGQFTTAEHVLYVLFTWFSSVDSFCESAWCDSHEADRPENKLKKALTYILHTWLNMYWEDFYEPSEFPCLKLMVAYLNLHMPGSEEMHLAQHLLFQWEFLEPSETAYEGLLTAQLLMLQPNAEPDPSPSEAQRFEPNPMPGPTISSPSPIPEDMELEMISDDTQLLTISEDHEEHFMAFFPSEDPSCPGLISKEDEPMEEELYFLFS</sequence>
<dbReference type="Proteomes" id="UP001732720">
    <property type="component" value="Chromosome 13"/>
</dbReference>
<proteinExistence type="predicted"/>
<name>A0AC58KUS2_CASCN</name>
<protein>
    <submittedName>
        <fullName evidence="2">Ral guanine nucleotide dissociation stimulator-like isoform X3</fullName>
    </submittedName>
</protein>
<gene>
    <name evidence="2" type="primary">LOC141415569</name>
</gene>